<gene>
    <name evidence="1" type="ORF">MYP_2471</name>
</gene>
<dbReference type="STRING" id="153721.MYP_2471"/>
<dbReference type="OrthoDB" id="1036397at2"/>
<dbReference type="SUPFAM" id="SSF55008">
    <property type="entry name" value="HMA, heavy metal-associated domain"/>
    <property type="match status" value="1"/>
</dbReference>
<dbReference type="eggNOG" id="ENOG50332JC">
    <property type="taxonomic scope" value="Bacteria"/>
</dbReference>
<reference evidence="1 2" key="1">
    <citation type="submission" date="2014-09" db="EMBL/GenBank/DDBJ databases">
        <title>Sporocytophaga myxococcoides PG-01 genome sequencing.</title>
        <authorList>
            <person name="Liu L."/>
            <person name="Gao P.J."/>
            <person name="Chen G.J."/>
            <person name="Wang L.S."/>
        </authorList>
    </citation>
    <scope>NUCLEOTIDE SEQUENCE [LARGE SCALE GENOMIC DNA]</scope>
    <source>
        <strain evidence="1 2">PG-01</strain>
    </source>
</reference>
<dbReference type="EMBL" id="BBLT01000004">
    <property type="protein sequence ID" value="GAL85242.1"/>
    <property type="molecule type" value="Genomic_DNA"/>
</dbReference>
<dbReference type="RefSeq" id="WP_045463475.1">
    <property type="nucleotide sequence ID" value="NZ_BBLT01000004.1"/>
</dbReference>
<accession>A0A098LFN0</accession>
<evidence type="ECO:0008006" key="3">
    <source>
        <dbReference type="Google" id="ProtNLM"/>
    </source>
</evidence>
<evidence type="ECO:0000313" key="1">
    <source>
        <dbReference type="EMBL" id="GAL85242.1"/>
    </source>
</evidence>
<organism evidence="1 2">
    <name type="scientific">Sporocytophaga myxococcoides</name>
    <dbReference type="NCBI Taxonomy" id="153721"/>
    <lineage>
        <taxon>Bacteria</taxon>
        <taxon>Pseudomonadati</taxon>
        <taxon>Bacteroidota</taxon>
        <taxon>Cytophagia</taxon>
        <taxon>Cytophagales</taxon>
        <taxon>Cytophagaceae</taxon>
        <taxon>Sporocytophaga</taxon>
    </lineage>
</organism>
<dbReference type="InterPro" id="IPR036163">
    <property type="entry name" value="HMA_dom_sf"/>
</dbReference>
<proteinExistence type="predicted"/>
<dbReference type="AlphaFoldDB" id="A0A098LFN0"/>
<sequence length="75" mass="8677">METNTTVLVFKTNINYKKDLKLIEPLFSNVTEISTWSVDLEDHDKVLRLESSTIDIKTIIKIINEAGFFCEELLD</sequence>
<comment type="caution">
    <text evidence="1">The sequence shown here is derived from an EMBL/GenBank/DDBJ whole genome shotgun (WGS) entry which is preliminary data.</text>
</comment>
<dbReference type="Proteomes" id="UP000030185">
    <property type="component" value="Unassembled WGS sequence"/>
</dbReference>
<name>A0A098LFN0_9BACT</name>
<protein>
    <recommendedName>
        <fullName evidence="3">HMA domain-containing protein</fullName>
    </recommendedName>
</protein>
<dbReference type="GO" id="GO:0046872">
    <property type="term" value="F:metal ion binding"/>
    <property type="evidence" value="ECO:0007669"/>
    <property type="project" value="InterPro"/>
</dbReference>
<evidence type="ECO:0000313" key="2">
    <source>
        <dbReference type="Proteomes" id="UP000030185"/>
    </source>
</evidence>
<keyword evidence="2" id="KW-1185">Reference proteome</keyword>